<dbReference type="AlphaFoldDB" id="A0AAU8MN64"/>
<dbReference type="SUPFAM" id="SSF53335">
    <property type="entry name" value="S-adenosyl-L-methionine-dependent methyltransferases"/>
    <property type="match status" value="1"/>
</dbReference>
<evidence type="ECO:0000313" key="1">
    <source>
        <dbReference type="EMBL" id="MEI2454062.1"/>
    </source>
</evidence>
<keyword evidence="3" id="KW-1185">Reference proteome</keyword>
<dbReference type="RefSeq" id="WP_141233329.1">
    <property type="nucleotide sequence ID" value="NZ_CP159925.1"/>
</dbReference>
<dbReference type="Proteomes" id="UP001387215">
    <property type="component" value="Unassembled WGS sequence"/>
</dbReference>
<sequence length="226" mass="25597">MKSHHWDALFDSNIELYRGARPKRAERVLEFLRDIDLMPASVLEMGAFSGKDIRYLSEKLPQTLCCSLDKERGVFDRAASAATSCVVADAFHMPFRDSAFEITFHSGLIVVFDDRQSAKIVEEQLRVTSGYAFVFAHNRWNFIDVLVSAAKRLRGNSLFRYRRFTKGLLRGMVPDNGALVRIEYVDNMLVNATRRRAPKLVGVVSRMAGFADAVLCNEILMIVKAK</sequence>
<dbReference type="EMBL" id="JBANDL010000002">
    <property type="protein sequence ID" value="MEI2454062.1"/>
    <property type="molecule type" value="Genomic_DNA"/>
</dbReference>
<dbReference type="EMBL" id="CP159925">
    <property type="protein sequence ID" value="XCO73080.1"/>
    <property type="molecule type" value="Genomic_DNA"/>
</dbReference>
<evidence type="ECO:0000313" key="3">
    <source>
        <dbReference type="Proteomes" id="UP001387215"/>
    </source>
</evidence>
<gene>
    <name evidence="2" type="ORF">ABU614_11710</name>
    <name evidence="1" type="ORF">V2J18_05140</name>
</gene>
<protein>
    <recommendedName>
        <fullName evidence="4">Methyltransferase domain-containing protein</fullName>
    </recommendedName>
</protein>
<reference evidence="2" key="2">
    <citation type="submission" date="2024-06" db="EMBL/GenBank/DDBJ databases">
        <authorList>
            <person name="Li S."/>
        </authorList>
    </citation>
    <scope>NUCLEOTIDE SEQUENCE</scope>
    <source>
        <strain evidence="2">SR10</strain>
    </source>
</reference>
<dbReference type="InterPro" id="IPR029063">
    <property type="entry name" value="SAM-dependent_MTases_sf"/>
</dbReference>
<dbReference type="Gene3D" id="3.40.50.150">
    <property type="entry name" value="Vaccinia Virus protein VP39"/>
    <property type="match status" value="1"/>
</dbReference>
<evidence type="ECO:0008006" key="4">
    <source>
        <dbReference type="Google" id="ProtNLM"/>
    </source>
</evidence>
<accession>A0AAU8MN64</accession>
<reference evidence="1 3" key="1">
    <citation type="submission" date="2024-02" db="EMBL/GenBank/DDBJ databases">
        <title>Lysobacter Genome Sequencing and Mining.</title>
        <authorList>
            <person name="Bierman J."/>
            <person name="Walker M.C."/>
        </authorList>
    </citation>
    <scope>NUCLEOTIDE SEQUENCE [LARGE SCALE GENOMIC DNA]</scope>
    <source>
        <strain evidence="1 3">PB6250</strain>
    </source>
</reference>
<organism evidence="2">
    <name type="scientific">Lysobacter firmicutimachus</name>
    <dbReference type="NCBI Taxonomy" id="1792846"/>
    <lineage>
        <taxon>Bacteria</taxon>
        <taxon>Pseudomonadati</taxon>
        <taxon>Pseudomonadota</taxon>
        <taxon>Gammaproteobacteria</taxon>
        <taxon>Lysobacterales</taxon>
        <taxon>Lysobacteraceae</taxon>
        <taxon>Lysobacter</taxon>
    </lineage>
</organism>
<evidence type="ECO:0000313" key="2">
    <source>
        <dbReference type="EMBL" id="XCO73080.1"/>
    </source>
</evidence>
<proteinExistence type="predicted"/>
<name>A0AAU8MN64_9GAMM</name>